<keyword evidence="2" id="KW-1185">Reference proteome</keyword>
<dbReference type="EMBL" id="SDVB01000380">
    <property type="protein sequence ID" value="RYB97947.1"/>
    <property type="molecule type" value="Genomic_DNA"/>
</dbReference>
<accession>A0A4Q2S729</accession>
<keyword evidence="1" id="KW-0503">Monooxygenase</keyword>
<reference evidence="1 2" key="1">
    <citation type="submission" date="2019-01" db="EMBL/GenBank/DDBJ databases">
        <authorList>
            <person name="Deng T."/>
        </authorList>
    </citation>
    <scope>NUCLEOTIDE SEQUENCE [LARGE SCALE GENOMIC DNA]</scope>
    <source>
        <strain evidence="1 2">F8825</strain>
    </source>
</reference>
<dbReference type="AlphaFoldDB" id="A0A4Q2S729"/>
<dbReference type="InterPro" id="IPR011008">
    <property type="entry name" value="Dimeric_a/b-barrel"/>
</dbReference>
<dbReference type="OrthoDB" id="1494517at2"/>
<sequence length="105" mass="11502">MPIIRASSGIITQINVFTVPDGGQQPLIDLLTESAAFASSVPGWMSASIHRSLDGTRVVNYAQSESLEASQRIIDRLRLEGFLERNKRLGQASPGLYEVVCTLER</sequence>
<gene>
    <name evidence="1" type="ORF">EUU22_22925</name>
</gene>
<dbReference type="SUPFAM" id="SSF54909">
    <property type="entry name" value="Dimeric alpha+beta barrel"/>
    <property type="match status" value="1"/>
</dbReference>
<dbReference type="RefSeq" id="WP_129334285.1">
    <property type="nucleotide sequence ID" value="NZ_SDVB01000380.1"/>
</dbReference>
<proteinExistence type="predicted"/>
<name>A0A4Q2S729_9HYPH</name>
<evidence type="ECO:0000313" key="2">
    <source>
        <dbReference type="Proteomes" id="UP000291088"/>
    </source>
</evidence>
<protein>
    <submittedName>
        <fullName evidence="1">Antibiotic biosynthesis monooxygenase</fullName>
    </submittedName>
</protein>
<keyword evidence="1" id="KW-0560">Oxidoreductase</keyword>
<dbReference type="Gene3D" id="3.30.70.100">
    <property type="match status" value="1"/>
</dbReference>
<dbReference type="Proteomes" id="UP000291088">
    <property type="component" value="Unassembled WGS sequence"/>
</dbReference>
<organism evidence="1 2">
    <name type="scientific">Ciceribacter ferrooxidans</name>
    <dbReference type="NCBI Taxonomy" id="2509717"/>
    <lineage>
        <taxon>Bacteria</taxon>
        <taxon>Pseudomonadati</taxon>
        <taxon>Pseudomonadota</taxon>
        <taxon>Alphaproteobacteria</taxon>
        <taxon>Hyphomicrobiales</taxon>
        <taxon>Rhizobiaceae</taxon>
        <taxon>Ciceribacter</taxon>
    </lineage>
</organism>
<evidence type="ECO:0000313" key="1">
    <source>
        <dbReference type="EMBL" id="RYB97947.1"/>
    </source>
</evidence>
<dbReference type="GO" id="GO:0004497">
    <property type="term" value="F:monooxygenase activity"/>
    <property type="evidence" value="ECO:0007669"/>
    <property type="project" value="UniProtKB-KW"/>
</dbReference>
<comment type="caution">
    <text evidence="1">The sequence shown here is derived from an EMBL/GenBank/DDBJ whole genome shotgun (WGS) entry which is preliminary data.</text>
</comment>